<proteinExistence type="predicted"/>
<reference evidence="2" key="1">
    <citation type="submission" date="2020-05" db="EMBL/GenBank/DDBJ databases">
        <title>Frigoriglobus tundricola gen. nov., sp. nov., a psychrotolerant cellulolytic planctomycete of the family Gemmataceae with two divergent copies of 16S rRNA gene.</title>
        <authorList>
            <person name="Kulichevskaya I.S."/>
            <person name="Ivanova A.A."/>
            <person name="Naumoff D.G."/>
            <person name="Beletsky A.V."/>
            <person name="Rijpstra W.I.C."/>
            <person name="Sinninghe Damste J.S."/>
            <person name="Mardanov A.V."/>
            <person name="Ravin N.V."/>
            <person name="Dedysh S.N."/>
        </authorList>
    </citation>
    <scope>NUCLEOTIDE SEQUENCE [LARGE SCALE GENOMIC DNA]</scope>
    <source>
        <strain evidence="2">PL17</strain>
    </source>
</reference>
<dbReference type="Proteomes" id="UP000503447">
    <property type="component" value="Chromosome"/>
</dbReference>
<protein>
    <submittedName>
        <fullName evidence="1">Uncharacterized protein</fullName>
    </submittedName>
</protein>
<gene>
    <name evidence="1" type="ORF">FTUN_1308</name>
</gene>
<keyword evidence="2" id="KW-1185">Reference proteome</keyword>
<evidence type="ECO:0000313" key="1">
    <source>
        <dbReference type="EMBL" id="QJW93797.1"/>
    </source>
</evidence>
<dbReference type="AlphaFoldDB" id="A0A6M5YIC3"/>
<evidence type="ECO:0000313" key="2">
    <source>
        <dbReference type="Proteomes" id="UP000503447"/>
    </source>
</evidence>
<dbReference type="RefSeq" id="WP_171469924.1">
    <property type="nucleotide sequence ID" value="NZ_CP053452.2"/>
</dbReference>
<name>A0A6M5YIC3_9BACT</name>
<dbReference type="KEGG" id="ftj:FTUN_1308"/>
<dbReference type="EMBL" id="CP053452">
    <property type="protein sequence ID" value="QJW93797.1"/>
    <property type="molecule type" value="Genomic_DNA"/>
</dbReference>
<accession>A0A6M5YIC3</accession>
<sequence length="123" mass="13809">MGRARYAACVAVLALVVGGPIVGVIAECLFYSDRPFQAERWPAGGPRQRMRMVGDLNRSRVLVNRTWAEVVALLGPGDQESPGHLLKYELVRGSVLDPLGWRERLWVRFDPDTGRVREVAFFD</sequence>
<organism evidence="1 2">
    <name type="scientific">Frigoriglobus tundricola</name>
    <dbReference type="NCBI Taxonomy" id="2774151"/>
    <lineage>
        <taxon>Bacteria</taxon>
        <taxon>Pseudomonadati</taxon>
        <taxon>Planctomycetota</taxon>
        <taxon>Planctomycetia</taxon>
        <taxon>Gemmatales</taxon>
        <taxon>Gemmataceae</taxon>
        <taxon>Frigoriglobus</taxon>
    </lineage>
</organism>